<dbReference type="InterPro" id="IPR043129">
    <property type="entry name" value="ATPase_NBD"/>
</dbReference>
<evidence type="ECO:0000313" key="2">
    <source>
        <dbReference type="Proteomes" id="UP000564604"/>
    </source>
</evidence>
<dbReference type="PANTHER" id="PTHR32432">
    <property type="entry name" value="CELL DIVISION PROTEIN FTSA-RELATED"/>
    <property type="match status" value="1"/>
</dbReference>
<reference evidence="1 2" key="1">
    <citation type="journal article" date="2020" name="Front. Microbiol.">
        <title>Genetic Organization of the aprX-lipA2 Operon Affects the Proteolytic Potential of Pseudomonas Species in Milk.</title>
        <authorList>
            <person name="Maier C."/>
            <person name="Huptas C."/>
            <person name="von Neubeck M."/>
            <person name="Scherer S."/>
            <person name="Wenning M."/>
            <person name="Lucking G."/>
        </authorList>
    </citation>
    <scope>NUCLEOTIDE SEQUENCE [LARGE SCALE GENOMIC DNA]</scope>
    <source>
        <strain evidence="1 2">WS 5094</strain>
    </source>
</reference>
<dbReference type="PANTHER" id="PTHR32432:SF3">
    <property type="entry name" value="ETHANOLAMINE UTILIZATION PROTEIN EUTJ"/>
    <property type="match status" value="1"/>
</dbReference>
<dbReference type="Pfam" id="PF11104">
    <property type="entry name" value="PilM_2"/>
    <property type="match status" value="2"/>
</dbReference>
<dbReference type="InterPro" id="IPR050696">
    <property type="entry name" value="FtsA/MreB"/>
</dbReference>
<dbReference type="PIRSF" id="PIRSF019169">
    <property type="entry name" value="PilM"/>
    <property type="match status" value="1"/>
</dbReference>
<protein>
    <submittedName>
        <fullName evidence="1">Type IV pilus assembly protein PilM</fullName>
    </submittedName>
</protein>
<gene>
    <name evidence="1" type="primary">pilM</name>
    <name evidence="1" type="ORF">HBN89_01965</name>
</gene>
<sequence length="308" mass="32501">MPGLFAQTRQRCIGIDISQHAIKIVELSRSQGRFKLQGYAMEPLPAGLMDDQTGAEAKSVVPVLVRALEQAAVMARDAIIAVPDGQVICKTLEVEAGLSEVELELHVRLEAEQHIPCALDDMALDFEVLEHLSSQPGRVNVLMAACRQEALEWQRSVLTGAGLIPCVVAVQSHALGRGVGAMTAGLARDVAVAVVDGAACAGVLSIVQQGRVIYSRELAGAHASKATLVEHLQHELELFGPVGLIVLAGEAAVVPGLAQRVESRLGTPTRIANPFVQMDQAPALTPEALLCDAPLLLTACGLALRGFD</sequence>
<comment type="caution">
    <text evidence="1">The sequence shown here is derived from an EMBL/GenBank/DDBJ whole genome shotgun (WGS) entry which is preliminary data.</text>
</comment>
<name>A0A9Q5FMW4_PSEFR</name>
<dbReference type="EMBL" id="JAAQYX010000002">
    <property type="protein sequence ID" value="NNB48052.1"/>
    <property type="molecule type" value="Genomic_DNA"/>
</dbReference>
<proteinExistence type="predicted"/>
<organism evidence="1 2">
    <name type="scientific">Pseudomonas fragi</name>
    <dbReference type="NCBI Taxonomy" id="296"/>
    <lineage>
        <taxon>Bacteria</taxon>
        <taxon>Pseudomonadati</taxon>
        <taxon>Pseudomonadota</taxon>
        <taxon>Gammaproteobacteria</taxon>
        <taxon>Pseudomonadales</taxon>
        <taxon>Pseudomonadaceae</taxon>
        <taxon>Pseudomonas</taxon>
    </lineage>
</organism>
<dbReference type="Proteomes" id="UP000564604">
    <property type="component" value="Unassembled WGS sequence"/>
</dbReference>
<dbReference type="AlphaFoldDB" id="A0A9Q5FMW4"/>
<evidence type="ECO:0000313" key="1">
    <source>
        <dbReference type="EMBL" id="NNB48052.1"/>
    </source>
</evidence>
<dbReference type="InterPro" id="IPR005883">
    <property type="entry name" value="PilM"/>
</dbReference>
<dbReference type="Gene3D" id="3.30.420.40">
    <property type="match status" value="2"/>
</dbReference>
<dbReference type="RefSeq" id="WP_095039671.1">
    <property type="nucleotide sequence ID" value="NZ_JAAEBQ010000003.1"/>
</dbReference>
<dbReference type="SUPFAM" id="SSF53067">
    <property type="entry name" value="Actin-like ATPase domain"/>
    <property type="match status" value="2"/>
</dbReference>
<accession>A0A9Q5FMW4</accession>
<dbReference type="NCBIfam" id="TIGR01175">
    <property type="entry name" value="pilM"/>
    <property type="match status" value="1"/>
</dbReference>